<keyword evidence="8" id="KW-0862">Zinc</keyword>
<dbReference type="EMBL" id="JAKLJA010000006">
    <property type="protein sequence ID" value="MCG5073809.1"/>
    <property type="molecule type" value="Genomic_DNA"/>
</dbReference>
<dbReference type="InterPro" id="IPR027417">
    <property type="entry name" value="P-loop_NTPase"/>
</dbReference>
<dbReference type="InterPro" id="IPR021029">
    <property type="entry name" value="DNA_pol_III_tau_dom-5"/>
</dbReference>
<evidence type="ECO:0000313" key="15">
    <source>
        <dbReference type="Proteomes" id="UP001139308"/>
    </source>
</evidence>
<feature type="compositionally biased region" description="Polar residues" evidence="12">
    <location>
        <begin position="528"/>
        <end position="539"/>
    </location>
</feature>
<dbReference type="NCBIfam" id="TIGR02397">
    <property type="entry name" value="dnaX_nterm"/>
    <property type="match status" value="1"/>
</dbReference>
<dbReference type="InterPro" id="IPR038249">
    <property type="entry name" value="PolIII_tau_V_sf"/>
</dbReference>
<dbReference type="NCBIfam" id="NF005942">
    <property type="entry name" value="PRK07994.1"/>
    <property type="match status" value="1"/>
</dbReference>
<dbReference type="PANTHER" id="PTHR11669:SF0">
    <property type="entry name" value="PROTEIN STICHEL-LIKE 2"/>
    <property type="match status" value="1"/>
</dbReference>
<organism evidence="14 15">
    <name type="scientific">Paraburkholderia tagetis</name>
    <dbReference type="NCBI Taxonomy" id="2913261"/>
    <lineage>
        <taxon>Bacteria</taxon>
        <taxon>Pseudomonadati</taxon>
        <taxon>Pseudomonadota</taxon>
        <taxon>Betaproteobacteria</taxon>
        <taxon>Burkholderiales</taxon>
        <taxon>Burkholderiaceae</taxon>
        <taxon>Paraburkholderia</taxon>
    </lineage>
</organism>
<feature type="compositionally biased region" description="Low complexity" evidence="12">
    <location>
        <begin position="549"/>
        <end position="564"/>
    </location>
</feature>
<dbReference type="EC" id="2.7.7.7" evidence="2"/>
<dbReference type="Gene3D" id="1.20.272.10">
    <property type="match status" value="1"/>
</dbReference>
<feature type="compositionally biased region" description="Basic and acidic residues" evidence="12">
    <location>
        <begin position="621"/>
        <end position="631"/>
    </location>
</feature>
<evidence type="ECO:0000256" key="12">
    <source>
        <dbReference type="SAM" id="MobiDB-lite"/>
    </source>
</evidence>
<feature type="compositionally biased region" description="Low complexity" evidence="12">
    <location>
        <begin position="583"/>
        <end position="600"/>
    </location>
</feature>
<keyword evidence="4 14" id="KW-0548">Nucleotidyltransferase</keyword>
<dbReference type="AlphaFoldDB" id="A0A9X1UEN6"/>
<evidence type="ECO:0000256" key="10">
    <source>
        <dbReference type="ARBA" id="ARBA00022932"/>
    </source>
</evidence>
<proteinExistence type="inferred from homology"/>
<keyword evidence="9" id="KW-0067">ATP-binding</keyword>
<dbReference type="GO" id="GO:0009360">
    <property type="term" value="C:DNA polymerase III complex"/>
    <property type="evidence" value="ECO:0007669"/>
    <property type="project" value="InterPro"/>
</dbReference>
<evidence type="ECO:0000256" key="7">
    <source>
        <dbReference type="ARBA" id="ARBA00022741"/>
    </source>
</evidence>
<dbReference type="SUPFAM" id="SSF48019">
    <property type="entry name" value="post-AAA+ oligomerization domain-like"/>
    <property type="match status" value="1"/>
</dbReference>
<dbReference type="InterPro" id="IPR012763">
    <property type="entry name" value="DNA_pol_III_sug/sutau_N"/>
</dbReference>
<name>A0A9X1UEN6_9BURK</name>
<evidence type="ECO:0000256" key="1">
    <source>
        <dbReference type="ARBA" id="ARBA00006360"/>
    </source>
</evidence>
<dbReference type="Proteomes" id="UP001139308">
    <property type="component" value="Unassembled WGS sequence"/>
</dbReference>
<gene>
    <name evidence="14" type="ORF">L5014_10625</name>
</gene>
<dbReference type="InterPro" id="IPR003593">
    <property type="entry name" value="AAA+_ATPase"/>
</dbReference>
<evidence type="ECO:0000259" key="13">
    <source>
        <dbReference type="SMART" id="SM00382"/>
    </source>
</evidence>
<keyword evidence="5" id="KW-0235">DNA replication</keyword>
<dbReference type="PANTHER" id="PTHR11669">
    <property type="entry name" value="REPLICATION FACTOR C / DNA POLYMERASE III GAMMA-TAU SUBUNIT"/>
    <property type="match status" value="1"/>
</dbReference>
<comment type="catalytic activity">
    <reaction evidence="11">
        <text>DNA(n) + a 2'-deoxyribonucleoside 5'-triphosphate = DNA(n+1) + diphosphate</text>
        <dbReference type="Rhea" id="RHEA:22508"/>
        <dbReference type="Rhea" id="RHEA-COMP:17339"/>
        <dbReference type="Rhea" id="RHEA-COMP:17340"/>
        <dbReference type="ChEBI" id="CHEBI:33019"/>
        <dbReference type="ChEBI" id="CHEBI:61560"/>
        <dbReference type="ChEBI" id="CHEBI:173112"/>
        <dbReference type="EC" id="2.7.7.7"/>
    </reaction>
</comment>
<feature type="compositionally biased region" description="Basic and acidic residues" evidence="12">
    <location>
        <begin position="438"/>
        <end position="455"/>
    </location>
</feature>
<dbReference type="Pfam" id="PF13177">
    <property type="entry name" value="DNA_pol3_delta2"/>
    <property type="match status" value="1"/>
</dbReference>
<dbReference type="InterPro" id="IPR008921">
    <property type="entry name" value="DNA_pol3_clamp-load_cplx_C"/>
</dbReference>
<evidence type="ECO:0000256" key="6">
    <source>
        <dbReference type="ARBA" id="ARBA00022723"/>
    </source>
</evidence>
<dbReference type="GO" id="GO:0003887">
    <property type="term" value="F:DNA-directed DNA polymerase activity"/>
    <property type="evidence" value="ECO:0007669"/>
    <property type="project" value="UniProtKB-KW"/>
</dbReference>
<dbReference type="SMART" id="SM00382">
    <property type="entry name" value="AAA"/>
    <property type="match status" value="1"/>
</dbReference>
<reference evidence="14" key="1">
    <citation type="submission" date="2022-01" db="EMBL/GenBank/DDBJ databases">
        <title>Genome sequence and assembly of Parabukholderia sp. RG36.</title>
        <authorList>
            <person name="Chhetri G."/>
        </authorList>
    </citation>
    <scope>NUCLEOTIDE SEQUENCE</scope>
    <source>
        <strain evidence="14">RG36</strain>
    </source>
</reference>
<sequence length="843" mass="88207">MTYQVLARKWRPKDFASLVGQEHVVRALTHALDGGRLHHAYLFTGTRGVGKTTLSRIFAKALNCETGVTSTPCGVCRACREIDEGRFVDYVEMDAASNRGVDEMAALLERAVYAPVDARFKVYMIDEVHMLTNHAFNAMLKTLEEPPPHVKFILATTDPQKIPVTVLSRCLQFNLKQMPAANIVEHLSHILGEEKVEFEPQALRLLARAADGSMRDALSLTDQAIAYSANQVTEEAVRGMLGALDQSYLIRLIDALVAGDGAQVLAIADEMSLRSLSFSTALQDLASLFHRVAWAQFAPASVLDEWPEADDLRRFADLLSAEQVQLFYQIATLGRSELGLAPDEYAGFTMTLLRMLAFEPSVSAGSAGSAPASKPAAAGTGVRAAAPAIASAAGVASAGRAVAQPEVAKPKPVAPRAEQTQAGQTQTEAASVPLRVALAEDAKQGDSSQRADDAHATPASVRATVETVPTSVVEAAPVAQARVVPPWEDEATATSGDDAKSEVQAEAQAAPAPAAAPAIEAPAAPALQHTSQPASQPMSQPGMREPQEAPAAAASSARGGASAALDVLRSKGLRGSPDRGSRPAANAATPSAAPKAAAPRAEVKVPTPDPARRAAAAQEAQARRPARESRESNLQQEASGAPPWDDIPPDDYMPLSADDAYFSTPDDGFAPAYESESAAPRAAAPAANSAAVVDVSKLPPGIPLDAIGFTGDWPALAATLPLKGISYQLAFNSELTALEGGVLKLSVPVPQYAEASQVAKLKTALAESLGKPVEVDVTVGPARRTAAALDAAVRAERQRDAEREIGADPFVQQLIRDFGASIVPGSIRPIAPEAAAGGSQTAH</sequence>
<dbReference type="GO" id="GO:0003677">
    <property type="term" value="F:DNA binding"/>
    <property type="evidence" value="ECO:0007669"/>
    <property type="project" value="InterPro"/>
</dbReference>
<dbReference type="Gene3D" id="3.40.50.300">
    <property type="entry name" value="P-loop containing nucleotide triphosphate hydrolases"/>
    <property type="match status" value="1"/>
</dbReference>
<dbReference type="FunFam" id="1.20.272.10:FF:000003">
    <property type="entry name" value="DNA polymerase III subunit gamma/tau"/>
    <property type="match status" value="1"/>
</dbReference>
<dbReference type="NCBIfam" id="NF005423">
    <property type="entry name" value="PRK07003.1"/>
    <property type="match status" value="1"/>
</dbReference>
<dbReference type="Pfam" id="PF12170">
    <property type="entry name" value="DNA_pol3_tau_5"/>
    <property type="match status" value="1"/>
</dbReference>
<dbReference type="Gene3D" id="1.10.8.60">
    <property type="match status" value="1"/>
</dbReference>
<evidence type="ECO:0000256" key="5">
    <source>
        <dbReference type="ARBA" id="ARBA00022705"/>
    </source>
</evidence>
<feature type="domain" description="AAA+ ATPase" evidence="13">
    <location>
        <begin position="37"/>
        <end position="179"/>
    </location>
</feature>
<evidence type="ECO:0000256" key="2">
    <source>
        <dbReference type="ARBA" id="ARBA00012417"/>
    </source>
</evidence>
<dbReference type="Pfam" id="PF22608">
    <property type="entry name" value="DNAX_ATPase_lid"/>
    <property type="match status" value="1"/>
</dbReference>
<feature type="region of interest" description="Disordered" evidence="12">
    <location>
        <begin position="481"/>
        <end position="660"/>
    </location>
</feature>
<dbReference type="SUPFAM" id="SSF52540">
    <property type="entry name" value="P-loop containing nucleoside triphosphate hydrolases"/>
    <property type="match status" value="1"/>
</dbReference>
<keyword evidence="7" id="KW-0547">Nucleotide-binding</keyword>
<protein>
    <recommendedName>
        <fullName evidence="2">DNA-directed DNA polymerase</fullName>
        <ecNumber evidence="2">2.7.7.7</ecNumber>
    </recommendedName>
</protein>
<evidence type="ECO:0000256" key="11">
    <source>
        <dbReference type="ARBA" id="ARBA00049244"/>
    </source>
</evidence>
<evidence type="ECO:0000256" key="3">
    <source>
        <dbReference type="ARBA" id="ARBA00022679"/>
    </source>
</evidence>
<dbReference type="GO" id="GO:0046872">
    <property type="term" value="F:metal ion binding"/>
    <property type="evidence" value="ECO:0007669"/>
    <property type="project" value="UniProtKB-KW"/>
</dbReference>
<dbReference type="InterPro" id="IPR050238">
    <property type="entry name" value="DNA_Rep/Repair_Clamp_Loader"/>
</dbReference>
<dbReference type="GO" id="GO:0006261">
    <property type="term" value="P:DNA-templated DNA replication"/>
    <property type="evidence" value="ECO:0007669"/>
    <property type="project" value="TreeGrafter"/>
</dbReference>
<feature type="region of interest" description="Disordered" evidence="12">
    <location>
        <begin position="406"/>
        <end position="465"/>
    </location>
</feature>
<comment type="caution">
    <text evidence="14">The sequence shown here is derived from an EMBL/GenBank/DDBJ whole genome shotgun (WGS) entry which is preliminary data.</text>
</comment>
<evidence type="ECO:0000313" key="14">
    <source>
        <dbReference type="EMBL" id="MCG5073809.1"/>
    </source>
</evidence>
<evidence type="ECO:0000256" key="4">
    <source>
        <dbReference type="ARBA" id="ARBA00022695"/>
    </source>
</evidence>
<feature type="compositionally biased region" description="Low complexity" evidence="12">
    <location>
        <begin position="504"/>
        <end position="526"/>
    </location>
</feature>
<dbReference type="Gene3D" id="3.30.300.150">
    <property type="entry name" value="DNA polymerase III, tau subunit, domain V"/>
    <property type="match status" value="1"/>
</dbReference>
<dbReference type="InterPro" id="IPR045085">
    <property type="entry name" value="HLD_clamp_pol_III_gamma_tau"/>
</dbReference>
<evidence type="ECO:0000256" key="9">
    <source>
        <dbReference type="ARBA" id="ARBA00022840"/>
    </source>
</evidence>
<dbReference type="InterPro" id="IPR022754">
    <property type="entry name" value="DNA_pol_III_gamma-3"/>
</dbReference>
<dbReference type="GO" id="GO:0005524">
    <property type="term" value="F:ATP binding"/>
    <property type="evidence" value="ECO:0007669"/>
    <property type="project" value="UniProtKB-KW"/>
</dbReference>
<dbReference type="FunFam" id="1.10.8.60:FF:000013">
    <property type="entry name" value="DNA polymerase III subunit gamma/tau"/>
    <property type="match status" value="1"/>
</dbReference>
<comment type="similarity">
    <text evidence="1">Belongs to the DnaX/STICHEL family.</text>
</comment>
<keyword evidence="10" id="KW-0239">DNA-directed DNA polymerase</keyword>
<keyword evidence="6" id="KW-0479">Metal-binding</keyword>
<accession>A0A9X1UEN6</accession>
<dbReference type="CDD" id="cd18137">
    <property type="entry name" value="HLD_clamp_pol_III_gamma_tau"/>
    <property type="match status" value="1"/>
</dbReference>
<dbReference type="RefSeq" id="WP_238463583.1">
    <property type="nucleotide sequence ID" value="NZ_JAKLJA010000006.1"/>
</dbReference>
<dbReference type="CDD" id="cd00009">
    <property type="entry name" value="AAA"/>
    <property type="match status" value="1"/>
</dbReference>
<keyword evidence="3 14" id="KW-0808">Transferase</keyword>
<keyword evidence="15" id="KW-1185">Reference proteome</keyword>
<feature type="compositionally biased region" description="Low complexity" evidence="12">
    <location>
        <begin position="417"/>
        <end position="430"/>
    </location>
</feature>
<dbReference type="Pfam" id="PF12169">
    <property type="entry name" value="DNA_pol3_gamma3"/>
    <property type="match status" value="1"/>
</dbReference>
<evidence type="ECO:0000256" key="8">
    <source>
        <dbReference type="ARBA" id="ARBA00022833"/>
    </source>
</evidence>
<dbReference type="FunFam" id="3.40.50.300:FF:000014">
    <property type="entry name" value="DNA polymerase III subunit gamma/tau"/>
    <property type="match status" value="1"/>
</dbReference>